<feature type="transmembrane region" description="Helical" evidence="1">
    <location>
        <begin position="188"/>
        <end position="207"/>
    </location>
</feature>
<dbReference type="InterPro" id="IPR013424">
    <property type="entry name" value="Ice-binding_C"/>
</dbReference>
<accession>A0ABT3NW85</accession>
<dbReference type="NCBIfam" id="TIGR02595">
    <property type="entry name" value="PEP_CTERM"/>
    <property type="match status" value="1"/>
</dbReference>
<feature type="signal peptide" evidence="2">
    <location>
        <begin position="1"/>
        <end position="22"/>
    </location>
</feature>
<evidence type="ECO:0000256" key="2">
    <source>
        <dbReference type="SAM" id="SignalP"/>
    </source>
</evidence>
<organism evidence="3 4">
    <name type="scientific">Sabulicella glaciei</name>
    <dbReference type="NCBI Taxonomy" id="2984948"/>
    <lineage>
        <taxon>Bacteria</taxon>
        <taxon>Pseudomonadati</taxon>
        <taxon>Pseudomonadota</taxon>
        <taxon>Alphaproteobacteria</taxon>
        <taxon>Acetobacterales</taxon>
        <taxon>Acetobacteraceae</taxon>
        <taxon>Sabulicella</taxon>
    </lineage>
</organism>
<name>A0ABT3NW85_9PROT</name>
<evidence type="ECO:0000313" key="4">
    <source>
        <dbReference type="Proteomes" id="UP001526430"/>
    </source>
</evidence>
<keyword evidence="1" id="KW-1133">Transmembrane helix</keyword>
<dbReference type="RefSeq" id="WP_301590454.1">
    <property type="nucleotide sequence ID" value="NZ_JAPFQI010000008.1"/>
</dbReference>
<dbReference type="EMBL" id="JAPFQI010000008">
    <property type="protein sequence ID" value="MCW8086422.1"/>
    <property type="molecule type" value="Genomic_DNA"/>
</dbReference>
<evidence type="ECO:0000256" key="1">
    <source>
        <dbReference type="SAM" id="Phobius"/>
    </source>
</evidence>
<keyword evidence="1" id="KW-0472">Membrane</keyword>
<keyword evidence="4" id="KW-1185">Reference proteome</keyword>
<gene>
    <name evidence="3" type="ORF">OF850_12345</name>
</gene>
<comment type="caution">
    <text evidence="3">The sequence shown here is derived from an EMBL/GenBank/DDBJ whole genome shotgun (WGS) entry which is preliminary data.</text>
</comment>
<protein>
    <submittedName>
        <fullName evidence="3">PEP-CTERM sorting domain-containing protein</fullName>
    </submittedName>
</protein>
<dbReference type="Proteomes" id="UP001526430">
    <property type="component" value="Unassembled WGS sequence"/>
</dbReference>
<feature type="chain" id="PRO_5047451433" evidence="2">
    <location>
        <begin position="23"/>
        <end position="212"/>
    </location>
</feature>
<keyword evidence="1" id="KW-0812">Transmembrane</keyword>
<reference evidence="3 4" key="1">
    <citation type="submission" date="2022-10" db="EMBL/GenBank/DDBJ databases">
        <title>Roseococcus glaciei nov., sp. nov., isolated from glacier.</title>
        <authorList>
            <person name="Liu Q."/>
            <person name="Xin Y.-H."/>
        </authorList>
    </citation>
    <scope>NUCLEOTIDE SEQUENCE [LARGE SCALE GENOMIC DNA]</scope>
    <source>
        <strain evidence="3 4">MDT2-1-1</strain>
    </source>
</reference>
<keyword evidence="2" id="KW-0732">Signal</keyword>
<proteinExistence type="predicted"/>
<sequence length="212" mass="20842">MQILKQMALGLSILAAPVAVNAAPLTGSIDFGGLFQGVDAGGANVRLADAVAVDFCANVTGSCVTGAGGAFLTNAVSAGSNMPVAVGDTGTIQDFNFASFSGPIANFFTVGGLSFDLNSINVTQFTVPPLPPATSPTDYLLISGIGTLRAAGFDDTAGTFTFSGQTDGVNLVGTFTFSGGAAALPVPVPAPAGLALLGAGLLGLGLVRRKAA</sequence>
<evidence type="ECO:0000313" key="3">
    <source>
        <dbReference type="EMBL" id="MCW8086422.1"/>
    </source>
</evidence>